<evidence type="ECO:0000313" key="2">
    <source>
        <dbReference type="Proteomes" id="UP000618319"/>
    </source>
</evidence>
<protein>
    <submittedName>
        <fullName evidence="1">Uncharacterized protein</fullName>
    </submittedName>
</protein>
<reference evidence="1 2" key="1">
    <citation type="submission" date="2018-02" db="EMBL/GenBank/DDBJ databases">
        <title>Sphingobacterium KA21.</title>
        <authorList>
            <person name="Vasarhelyi B.M."/>
            <person name="Deshmukh S."/>
            <person name="Balint B."/>
            <person name="Kukolya J."/>
        </authorList>
    </citation>
    <scope>NUCLEOTIDE SEQUENCE [LARGE SCALE GENOMIC DNA]</scope>
    <source>
        <strain evidence="1 2">Ka21</strain>
    </source>
</reference>
<proteinExistence type="predicted"/>
<dbReference type="Proteomes" id="UP000618319">
    <property type="component" value="Unassembled WGS sequence"/>
</dbReference>
<evidence type="ECO:0000313" key="1">
    <source>
        <dbReference type="EMBL" id="MBE8719314.1"/>
    </source>
</evidence>
<keyword evidence="2" id="KW-1185">Reference proteome</keyword>
<dbReference type="EMBL" id="PSKQ01000010">
    <property type="protein sequence ID" value="MBE8719314.1"/>
    <property type="molecule type" value="Genomic_DNA"/>
</dbReference>
<accession>A0ABR9T2N8</accession>
<gene>
    <name evidence="1" type="ORF">C4F40_01040</name>
</gene>
<organism evidence="1 2">
    <name type="scientific">Sphingobacterium pedocola</name>
    <dbReference type="NCBI Taxonomy" id="2082722"/>
    <lineage>
        <taxon>Bacteria</taxon>
        <taxon>Pseudomonadati</taxon>
        <taxon>Bacteroidota</taxon>
        <taxon>Sphingobacteriia</taxon>
        <taxon>Sphingobacteriales</taxon>
        <taxon>Sphingobacteriaceae</taxon>
        <taxon>Sphingobacterium</taxon>
    </lineage>
</organism>
<sequence length="138" mass="15932">MLSKRLQQFASLRMRVIKKGDDKEGNTTTGTFLFQMEATDRRLREVVIAGIHLPGTNLQVHIANQLSFEVQDIYEPLPVRSVGFRCDSDKLVGMRARQRVVEVEGYMRLEKNQRVPFTYKVHMEMRGAKQFEGKEAMA</sequence>
<name>A0ABR9T2N8_9SPHI</name>
<comment type="caution">
    <text evidence="1">The sequence shown here is derived from an EMBL/GenBank/DDBJ whole genome shotgun (WGS) entry which is preliminary data.</text>
</comment>